<dbReference type="KEGG" id="cpy:Cphy_2918"/>
<proteinExistence type="predicted"/>
<dbReference type="OrthoDB" id="1779276at2"/>
<dbReference type="HOGENOM" id="CLU_805869_0_0_9"/>
<dbReference type="RefSeq" id="WP_012200927.1">
    <property type="nucleotide sequence ID" value="NC_010001.1"/>
</dbReference>
<accession>A9KPK2</accession>
<dbReference type="AlphaFoldDB" id="A9KPK2"/>
<evidence type="ECO:0000313" key="1">
    <source>
        <dbReference type="EMBL" id="ABX43276.1"/>
    </source>
</evidence>
<dbReference type="Proteomes" id="UP000000370">
    <property type="component" value="Chromosome"/>
</dbReference>
<gene>
    <name evidence="1" type="ordered locus">Cphy_2918</name>
</gene>
<name>A9KPK2_LACP7</name>
<protein>
    <submittedName>
        <fullName evidence="1">Uncharacterized protein</fullName>
    </submittedName>
</protein>
<reference evidence="2" key="1">
    <citation type="submission" date="2007-11" db="EMBL/GenBank/DDBJ databases">
        <title>Complete genome sequence of Clostridium phytofermentans ISDg.</title>
        <authorList>
            <person name="Leschine S.B."/>
            <person name="Warnick T.A."/>
            <person name="Blanchard J.L."/>
            <person name="Schnell D.J."/>
            <person name="Petit E.L."/>
            <person name="LaTouf W.G."/>
            <person name="Copeland A."/>
            <person name="Lucas S."/>
            <person name="Lapidus A."/>
            <person name="Barry K."/>
            <person name="Glavina del Rio T."/>
            <person name="Dalin E."/>
            <person name="Tice H."/>
            <person name="Pitluck S."/>
            <person name="Kiss H."/>
            <person name="Brettin T."/>
            <person name="Bruce D."/>
            <person name="Detter J.C."/>
            <person name="Han C."/>
            <person name="Kuske C."/>
            <person name="Schmutz J."/>
            <person name="Larimer F."/>
            <person name="Land M."/>
            <person name="Hauser L."/>
            <person name="Kyrpides N."/>
            <person name="Kim E.A."/>
            <person name="Richardson P."/>
        </authorList>
    </citation>
    <scope>NUCLEOTIDE SEQUENCE [LARGE SCALE GENOMIC DNA]</scope>
    <source>
        <strain evidence="2">ATCC 700394 / DSM 18823 / ISDg</strain>
    </source>
</reference>
<evidence type="ECO:0000313" key="2">
    <source>
        <dbReference type="Proteomes" id="UP000000370"/>
    </source>
</evidence>
<sequence length="344" mass="37755" precursor="true">MRLLKKIINSVVTFVLVLVFILSTPSVIVSAAESVLGSYSINIKNIIPSSELDKETAIQSLAFVESSDKKIGSEVYLTTRRFDTTFVIRCTVSGTQITGQDYIALLGFGHGESLEIIKENGKTYLWVGSAAYASAPDYYWSTKISCVEYIKPTSGKKGSYSVIGTYTVDKNGGIAKDTSPNGHNQYNPDRIYERVSIAFSTASICVREANSAESKYIYFNNIDGGLTNAKIEDALLNTTPYISTVSRTVDRVLSAGVYSYQSHDIYNGYIYVAGGSEDGVAKINKLKASTGAFQTALDISNTYNNKQLEMEGIKINSSYIFYMLRPYTGGSNFGDTKIYYIAIK</sequence>
<organism evidence="1 2">
    <name type="scientific">Lachnoclostridium phytofermentans (strain ATCC 700394 / DSM 18823 / ISDg)</name>
    <name type="common">Clostridium phytofermentans</name>
    <dbReference type="NCBI Taxonomy" id="357809"/>
    <lineage>
        <taxon>Bacteria</taxon>
        <taxon>Bacillati</taxon>
        <taxon>Bacillota</taxon>
        <taxon>Clostridia</taxon>
        <taxon>Lachnospirales</taxon>
        <taxon>Lachnospiraceae</taxon>
    </lineage>
</organism>
<keyword evidence="2" id="KW-1185">Reference proteome</keyword>
<dbReference type="EMBL" id="CP000885">
    <property type="protein sequence ID" value="ABX43276.1"/>
    <property type="molecule type" value="Genomic_DNA"/>
</dbReference>